<proteinExistence type="predicted"/>
<feature type="region of interest" description="Disordered" evidence="1">
    <location>
        <begin position="718"/>
        <end position="776"/>
    </location>
</feature>
<dbReference type="InterPro" id="IPR003029">
    <property type="entry name" value="S1_domain"/>
</dbReference>
<dbReference type="Gene3D" id="1.10.150.310">
    <property type="entry name" value="Tex RuvX-like domain-like"/>
    <property type="match status" value="1"/>
</dbReference>
<dbReference type="InterPro" id="IPR023323">
    <property type="entry name" value="Tex-like_dom_sf"/>
</dbReference>
<feature type="compositionally biased region" description="Basic and acidic residues" evidence="1">
    <location>
        <begin position="744"/>
        <end position="754"/>
    </location>
</feature>
<dbReference type="InterPro" id="IPR023319">
    <property type="entry name" value="Tex-like_HTH_dom_sf"/>
</dbReference>
<dbReference type="Pfam" id="PF17674">
    <property type="entry name" value="HHH_9"/>
    <property type="match status" value="1"/>
</dbReference>
<dbReference type="Gene3D" id="2.40.50.140">
    <property type="entry name" value="Nucleic acid-binding proteins"/>
    <property type="match status" value="1"/>
</dbReference>
<keyword evidence="4" id="KW-1185">Reference proteome</keyword>
<evidence type="ECO:0000313" key="4">
    <source>
        <dbReference type="Proteomes" id="UP001207930"/>
    </source>
</evidence>
<name>A0ABT3FQU3_9BACT</name>
<feature type="domain" description="S1 motif" evidence="2">
    <location>
        <begin position="655"/>
        <end position="724"/>
    </location>
</feature>
<dbReference type="PANTHER" id="PTHR10724:SF10">
    <property type="entry name" value="S1 RNA-BINDING DOMAIN-CONTAINING PROTEIN 1"/>
    <property type="match status" value="1"/>
</dbReference>
<dbReference type="InterPro" id="IPR050437">
    <property type="entry name" value="Ribos_protein_bS1-like"/>
</dbReference>
<dbReference type="SUPFAM" id="SSF53098">
    <property type="entry name" value="Ribonuclease H-like"/>
    <property type="match status" value="1"/>
</dbReference>
<evidence type="ECO:0000256" key="1">
    <source>
        <dbReference type="SAM" id="MobiDB-lite"/>
    </source>
</evidence>
<dbReference type="Pfam" id="PF22706">
    <property type="entry name" value="Tex_central_region"/>
    <property type="match status" value="1"/>
</dbReference>
<dbReference type="InterPro" id="IPR018974">
    <property type="entry name" value="Tex-like_N"/>
</dbReference>
<dbReference type="InterPro" id="IPR055179">
    <property type="entry name" value="Tex-like_central_region"/>
</dbReference>
<dbReference type="InterPro" id="IPR037027">
    <property type="entry name" value="YqgF/RNaseH-like_dom_sf"/>
</dbReference>
<dbReference type="Pfam" id="PF12836">
    <property type="entry name" value="HHH_3"/>
    <property type="match status" value="1"/>
</dbReference>
<dbReference type="InterPro" id="IPR041692">
    <property type="entry name" value="HHH_9"/>
</dbReference>
<dbReference type="RefSeq" id="WP_264501889.1">
    <property type="nucleotide sequence ID" value="NZ_JAPDDS010000007.1"/>
</dbReference>
<dbReference type="InterPro" id="IPR012340">
    <property type="entry name" value="NA-bd_OB-fold"/>
</dbReference>
<gene>
    <name evidence="3" type="ORF">OKA04_14430</name>
</gene>
<dbReference type="InterPro" id="IPR044146">
    <property type="entry name" value="S1_Tex"/>
</dbReference>
<protein>
    <submittedName>
        <fullName evidence="3">RNA-binding transcriptional accessory protein</fullName>
    </submittedName>
</protein>
<accession>A0ABT3FQU3</accession>
<dbReference type="SUPFAM" id="SSF47781">
    <property type="entry name" value="RuvA domain 2-like"/>
    <property type="match status" value="2"/>
</dbReference>
<dbReference type="EMBL" id="JAPDDS010000007">
    <property type="protein sequence ID" value="MCW1885932.1"/>
    <property type="molecule type" value="Genomic_DNA"/>
</dbReference>
<dbReference type="SUPFAM" id="SSF158832">
    <property type="entry name" value="Tex N-terminal region-like"/>
    <property type="match status" value="1"/>
</dbReference>
<dbReference type="InterPro" id="IPR006641">
    <property type="entry name" value="YqgF/RNaseH-like_dom"/>
</dbReference>
<dbReference type="InterPro" id="IPR010994">
    <property type="entry name" value="RuvA_2-like"/>
</dbReference>
<dbReference type="InterPro" id="IPR012337">
    <property type="entry name" value="RNaseH-like_sf"/>
</dbReference>
<dbReference type="InterPro" id="IPR032639">
    <property type="entry name" value="Tex_YqgF"/>
</dbReference>
<dbReference type="CDD" id="cd05685">
    <property type="entry name" value="S1_Tex"/>
    <property type="match status" value="1"/>
</dbReference>
<evidence type="ECO:0000313" key="3">
    <source>
        <dbReference type="EMBL" id="MCW1885932.1"/>
    </source>
</evidence>
<dbReference type="PANTHER" id="PTHR10724">
    <property type="entry name" value="30S RIBOSOMAL PROTEIN S1"/>
    <property type="match status" value="1"/>
</dbReference>
<comment type="caution">
    <text evidence="3">The sequence shown here is derived from an EMBL/GenBank/DDBJ whole genome shotgun (WGS) entry which is preliminary data.</text>
</comment>
<evidence type="ECO:0000259" key="2">
    <source>
        <dbReference type="PROSITE" id="PS50126"/>
    </source>
</evidence>
<dbReference type="Pfam" id="PF00575">
    <property type="entry name" value="S1"/>
    <property type="match status" value="1"/>
</dbReference>
<dbReference type="Pfam" id="PF09371">
    <property type="entry name" value="Tex_N"/>
    <property type="match status" value="1"/>
</dbReference>
<dbReference type="SMART" id="SM00316">
    <property type="entry name" value="S1"/>
    <property type="match status" value="1"/>
</dbReference>
<dbReference type="PROSITE" id="PS50126">
    <property type="entry name" value="S1"/>
    <property type="match status" value="1"/>
</dbReference>
<dbReference type="Gene3D" id="3.30.420.140">
    <property type="entry name" value="YqgF/RNase H-like domain"/>
    <property type="match status" value="1"/>
</dbReference>
<sequence length="776" mass="84522">MSDVPNEAAAQHIITIAKETGINVTSVAATAKLLAEGGTVPFISRYRKEATGSLDEVQIQAVRDRMVQLVELDGRRASIIKSLEERNLLSPELKKKIDAAGTMTVLEDIFAPFRPKRLTRATKAKEKGLEPLAEWLLANQGADPAEEAAKFVNADTETDAEKKVADANEALAGARDIIAERVADDAALRGRVRKIYEEEATVASKVMYGKDTDAEAAKYRDYFEWSEPFKSIPSHRMLAIRRGEKESFLIMRIEVPLERISRMAEPEWVTGRGPAGDQVKQAVEDGCKRLLMPSMETEMRLAGKKAADETAIRVFADNLRELLLASPLGRKRTLAIDPGFRTGCKTVALDAQGALLHHTVLYATAGSNNQLYEAAVELTTMITKYKIEAIAIGNGTASREAEAFVKKLKLPAGIPVIMVNESGASIYSASEVAREEFPNEDVTVRGAVSIGRRLMDPLAELVKIDPKSIGVGQYQHDVDQRALKTSLDDTVESAVNAVGVELNTASKQLLAYVSGLNASLAENIVAFRTEHGGFTSRDELKKVPRLGDKAFEQAAGFLRIRDSKHPLDGSAVHPERYPLVEQMAADVGCEVADLLTNEAARKKIDLKKYVSGDVGLPTLQDIFAELSKPGRDPRKQFEHLTFAEGIEKPSDLKAGMKLPGIVTNVAAFGAFVDVGVHQDGLVHVSQLADHFVRDASEVVKVGQHVNVTVMEVDLPRNRISLSMKSKPDMEPRRAPSGGGGGNDRGPRPERRDNRPQQGGGGGNDWFSQAMGQAKKK</sequence>
<dbReference type="Proteomes" id="UP001207930">
    <property type="component" value="Unassembled WGS sequence"/>
</dbReference>
<dbReference type="Gene3D" id="1.10.3500.10">
    <property type="entry name" value="Tex N-terminal region-like"/>
    <property type="match status" value="1"/>
</dbReference>
<dbReference type="SMART" id="SM00732">
    <property type="entry name" value="YqgFc"/>
    <property type="match status" value="1"/>
</dbReference>
<organism evidence="3 4">
    <name type="scientific">Luteolibacter flavescens</name>
    <dbReference type="NCBI Taxonomy" id="1859460"/>
    <lineage>
        <taxon>Bacteria</taxon>
        <taxon>Pseudomonadati</taxon>
        <taxon>Verrucomicrobiota</taxon>
        <taxon>Verrucomicrobiia</taxon>
        <taxon>Verrucomicrobiales</taxon>
        <taxon>Verrucomicrobiaceae</taxon>
        <taxon>Luteolibacter</taxon>
    </lineage>
</organism>
<reference evidence="3 4" key="1">
    <citation type="submission" date="2022-10" db="EMBL/GenBank/DDBJ databases">
        <title>Luteolibacter flavescens strain MCCC 1K03193, whole genome shotgun sequencing project.</title>
        <authorList>
            <person name="Zhao G."/>
            <person name="Shen L."/>
        </authorList>
    </citation>
    <scope>NUCLEOTIDE SEQUENCE [LARGE SCALE GENOMIC DNA]</scope>
    <source>
        <strain evidence="3 4">MCCC 1K03193</strain>
    </source>
</reference>
<dbReference type="SUPFAM" id="SSF50249">
    <property type="entry name" value="Nucleic acid-binding proteins"/>
    <property type="match status" value="1"/>
</dbReference>
<dbReference type="Gene3D" id="1.10.10.650">
    <property type="entry name" value="RuvA domain 2-like"/>
    <property type="match status" value="1"/>
</dbReference>
<dbReference type="Pfam" id="PF16921">
    <property type="entry name" value="Tex_YqgF"/>
    <property type="match status" value="1"/>
</dbReference>